<keyword evidence="2" id="KW-1185">Reference proteome</keyword>
<organism evidence="1 2">
    <name type="scientific">Trametes sanguinea</name>
    <dbReference type="NCBI Taxonomy" id="158606"/>
    <lineage>
        <taxon>Eukaryota</taxon>
        <taxon>Fungi</taxon>
        <taxon>Dikarya</taxon>
        <taxon>Basidiomycota</taxon>
        <taxon>Agaricomycotina</taxon>
        <taxon>Agaricomycetes</taxon>
        <taxon>Polyporales</taxon>
        <taxon>Polyporaceae</taxon>
        <taxon>Trametes</taxon>
    </lineage>
</organism>
<sequence length="201" mass="22199">MVVKTTRTQKDGGLHLQTRVIDQSPAQLLPRTLSRTRTLRVQPCSVSVPCRVRPSGFLPLLLPSRARPLSLLSSSPPPTRHHGGPKVIHAEEIAEYLNHPHTLLRKQFQYSPPRGGDEDYRGTWSLVSYTTQVREDQIDHEFIVSLEALDGATVPMGPDEVVCTPISALALTMPSLPPPSVVACAFSGHVYLFHVDTVAEW</sequence>
<proteinExistence type="predicted"/>
<reference evidence="1" key="1">
    <citation type="submission" date="2022-08" db="EMBL/GenBank/DDBJ databases">
        <title>Genome Sequence of Pycnoporus sanguineus.</title>
        <authorList>
            <person name="Buettner E."/>
        </authorList>
    </citation>
    <scope>NUCLEOTIDE SEQUENCE</scope>
    <source>
        <strain evidence="1">CG-C14</strain>
    </source>
</reference>
<evidence type="ECO:0000313" key="2">
    <source>
        <dbReference type="Proteomes" id="UP001144978"/>
    </source>
</evidence>
<evidence type="ECO:0000313" key="1">
    <source>
        <dbReference type="EMBL" id="KAJ2965927.1"/>
    </source>
</evidence>
<protein>
    <submittedName>
        <fullName evidence="1">Uncharacterized protein</fullName>
    </submittedName>
</protein>
<accession>A0ACC1MGX7</accession>
<gene>
    <name evidence="1" type="ORF">NUW54_g13953</name>
</gene>
<dbReference type="Proteomes" id="UP001144978">
    <property type="component" value="Unassembled WGS sequence"/>
</dbReference>
<comment type="caution">
    <text evidence="1">The sequence shown here is derived from an EMBL/GenBank/DDBJ whole genome shotgun (WGS) entry which is preliminary data.</text>
</comment>
<dbReference type="EMBL" id="JANSHE010006830">
    <property type="protein sequence ID" value="KAJ2965927.1"/>
    <property type="molecule type" value="Genomic_DNA"/>
</dbReference>
<name>A0ACC1MGX7_9APHY</name>